<evidence type="ECO:0000256" key="2">
    <source>
        <dbReference type="ARBA" id="ARBA00022803"/>
    </source>
</evidence>
<dbReference type="Pfam" id="PF13432">
    <property type="entry name" value="TPR_16"/>
    <property type="match status" value="2"/>
</dbReference>
<dbReference type="InterPro" id="IPR019734">
    <property type="entry name" value="TPR_rpt"/>
</dbReference>
<dbReference type="PATRIC" id="fig|93930.3.peg.1761"/>
<organism evidence="4 5">
    <name type="scientific">Thermotoga petrophila</name>
    <dbReference type="NCBI Taxonomy" id="93929"/>
    <lineage>
        <taxon>Bacteria</taxon>
        <taxon>Thermotogati</taxon>
        <taxon>Thermotogota</taxon>
        <taxon>Thermotogae</taxon>
        <taxon>Thermotogales</taxon>
        <taxon>Thermotogaceae</taxon>
        <taxon>Thermotoga</taxon>
    </lineage>
</organism>
<evidence type="ECO:0000256" key="3">
    <source>
        <dbReference type="PROSITE-ProRule" id="PRU00339"/>
    </source>
</evidence>
<protein>
    <submittedName>
        <fullName evidence="4">TPR repeat-containing protein</fullName>
    </submittedName>
</protein>
<dbReference type="PROSITE" id="PS50005">
    <property type="entry name" value="TPR"/>
    <property type="match status" value="2"/>
</dbReference>
<dbReference type="PROSITE" id="PS50293">
    <property type="entry name" value="TPR_REGION"/>
    <property type="match status" value="1"/>
</dbReference>
<gene>
    <name evidence="4" type="ORF">XD57_0908</name>
</gene>
<dbReference type="PANTHER" id="PTHR44943">
    <property type="entry name" value="CELLULOSE SYNTHASE OPERON PROTEIN C"/>
    <property type="match status" value="1"/>
</dbReference>
<dbReference type="Pfam" id="PF14559">
    <property type="entry name" value="TPR_19"/>
    <property type="match status" value="1"/>
</dbReference>
<dbReference type="EMBL" id="LGFG01000066">
    <property type="protein sequence ID" value="KUK22989.1"/>
    <property type="molecule type" value="Genomic_DNA"/>
</dbReference>
<name>A0A124FFZ0_9THEM</name>
<proteinExistence type="predicted"/>
<evidence type="ECO:0000256" key="1">
    <source>
        <dbReference type="ARBA" id="ARBA00022737"/>
    </source>
</evidence>
<sequence length="538" mass="63440">MRGGNIKAIVYLPLAPEKAKQNNLPVKLPVLAEDLPKVLEEDRIPLDVILRGLEAQYELTKDEYYRSYYVFFLYEKFKQLLREGKLDEAEKILEKAKEVQYDYRYHFYRGLLLKHRGELGEAEIEMRLAISMNDRFAPAYFELAGILKEKNEIEDSLLFYEKAYEVNKEFLLPLLKKGDLLLEEGRLEEAIEEYKRILEKDPNFVEVYERLGVIYNQLQRFKEAEKFFKKVLEIERKDHVEYNLSYTLIKLGKLFEALEILKKLYEKNPDDSLVANEYGLLLKTLGLYEEALEVFEDAYRRHREEEILKYNYGTILLHFEKEKAISILSEVSDELKDRAEFMISLAEKDVVIPSQEEFEWLKDYFFDGTIDVVALSEEIDSEDKNVKKRIEKLREGEFPFYDTTLDSSEMLEVILGIMFESPDIFKMEENAVKFVSAFYGSSVMIASTIVLTRIFQYFLAEEEPTMEELLRELVAETQDVNWKFSLRLARFRHADRFNFDRLSDLVIAFLQSIEQGTPVSDDERLKYLLGKLTSQKEG</sequence>
<feature type="repeat" description="TPR" evidence="3">
    <location>
        <begin position="171"/>
        <end position="204"/>
    </location>
</feature>
<dbReference type="SUPFAM" id="SSF48452">
    <property type="entry name" value="TPR-like"/>
    <property type="match status" value="2"/>
</dbReference>
<reference evidence="4 5" key="1">
    <citation type="journal article" date="2015" name="MBio">
        <title>Genome-Resolved Metagenomic Analysis Reveals Roles for Candidate Phyla and Other Microbial Community Members in Biogeochemical Transformations in Oil Reservoirs.</title>
        <authorList>
            <person name="Hu P."/>
            <person name="Tom L."/>
            <person name="Singh A."/>
            <person name="Thomas B.C."/>
            <person name="Baker B.J."/>
            <person name="Piceno Y.M."/>
            <person name="Andersen G.L."/>
            <person name="Banfield J.F."/>
        </authorList>
    </citation>
    <scope>NUCLEOTIDE SEQUENCE [LARGE SCALE GENOMIC DNA]</scope>
    <source>
        <strain evidence="4">46_26</strain>
    </source>
</reference>
<dbReference type="SMART" id="SM00028">
    <property type="entry name" value="TPR"/>
    <property type="match status" value="6"/>
</dbReference>
<dbReference type="Proteomes" id="UP000058636">
    <property type="component" value="Unassembled WGS sequence"/>
</dbReference>
<dbReference type="Pfam" id="PF13181">
    <property type="entry name" value="TPR_8"/>
    <property type="match status" value="1"/>
</dbReference>
<feature type="repeat" description="TPR" evidence="3">
    <location>
        <begin position="205"/>
        <end position="238"/>
    </location>
</feature>
<dbReference type="AlphaFoldDB" id="A0A124FFZ0"/>
<comment type="caution">
    <text evidence="4">The sequence shown here is derived from an EMBL/GenBank/DDBJ whole genome shotgun (WGS) entry which is preliminary data.</text>
</comment>
<keyword evidence="2 3" id="KW-0802">TPR repeat</keyword>
<evidence type="ECO:0000313" key="5">
    <source>
        <dbReference type="Proteomes" id="UP000058636"/>
    </source>
</evidence>
<dbReference type="InterPro" id="IPR051685">
    <property type="entry name" value="Ycf3/AcsC/BcsC/TPR_MFPF"/>
</dbReference>
<dbReference type="InterPro" id="IPR011990">
    <property type="entry name" value="TPR-like_helical_dom_sf"/>
</dbReference>
<dbReference type="Gene3D" id="1.25.40.10">
    <property type="entry name" value="Tetratricopeptide repeat domain"/>
    <property type="match status" value="2"/>
</dbReference>
<evidence type="ECO:0000313" key="4">
    <source>
        <dbReference type="EMBL" id="KUK22989.1"/>
    </source>
</evidence>
<dbReference type="PANTHER" id="PTHR44943:SF8">
    <property type="entry name" value="TPR REPEAT-CONTAINING PROTEIN MJ0263"/>
    <property type="match status" value="1"/>
</dbReference>
<keyword evidence="1" id="KW-0677">Repeat</keyword>
<accession>A0A124FFZ0</accession>